<sequence length="242" mass="27538">MSLIFSEEISAQNLVNGAQYYAWNVKGTVVYSDTNTESEILDSLAFGTKVQVTDASYPKVIRNFQVESDKDQIDYSLKGHWVKISTEDVEGYVFDGELSKRLPLKLPENKRPEREDDYLERTLGEGVVTEKKEPLGTEPNIYYRWIKDIKFADGSYIHWVNIEGCDMGEFFISGANINQVYFMFTAFLYDNRSGIYFPNADIVKLTKVRGTRLEFTDADESYSNHITTKEDGKVVFGGGLCG</sequence>
<gene>
    <name evidence="1" type="ORF">OB69_00875</name>
</gene>
<dbReference type="AlphaFoldDB" id="A0A0L8AQY5"/>
<evidence type="ECO:0000313" key="2">
    <source>
        <dbReference type="Proteomes" id="UP000036908"/>
    </source>
</evidence>
<keyword evidence="2" id="KW-1185">Reference proteome</keyword>
<reference evidence="2" key="1">
    <citation type="submission" date="2014-11" db="EMBL/GenBank/DDBJ databases">
        <title>Genome sequencing of Roseivirga sp. D-25.</title>
        <authorList>
            <person name="Selvaratnam C."/>
            <person name="Thevarajoo S."/>
            <person name="Goh K.M."/>
            <person name="Eee R."/>
            <person name="Chan K.-G."/>
            <person name="Chong C.S."/>
        </authorList>
    </citation>
    <scope>NUCLEOTIDE SEQUENCE [LARGE SCALE GENOMIC DNA]</scope>
    <source>
        <strain evidence="2">D-25</strain>
    </source>
</reference>
<dbReference type="Proteomes" id="UP000036908">
    <property type="component" value="Unassembled WGS sequence"/>
</dbReference>
<comment type="caution">
    <text evidence="1">The sequence shown here is derived from an EMBL/GenBank/DDBJ whole genome shotgun (WGS) entry which is preliminary data.</text>
</comment>
<protein>
    <submittedName>
        <fullName evidence="1">Uncharacterized protein</fullName>
    </submittedName>
</protein>
<evidence type="ECO:0000313" key="1">
    <source>
        <dbReference type="EMBL" id="KOF04641.1"/>
    </source>
</evidence>
<name>A0A0L8AQY5_9BACT</name>
<dbReference type="EMBL" id="JSVA01000001">
    <property type="protein sequence ID" value="KOF04641.1"/>
    <property type="molecule type" value="Genomic_DNA"/>
</dbReference>
<proteinExistence type="predicted"/>
<dbReference type="Gene3D" id="2.30.30.40">
    <property type="entry name" value="SH3 Domains"/>
    <property type="match status" value="1"/>
</dbReference>
<dbReference type="PATRIC" id="fig|1566026.4.peg.186"/>
<accession>A0A0L8AQY5</accession>
<organism evidence="1 2">
    <name type="scientific">Roseivirga seohaensis subsp. aquiponti</name>
    <dbReference type="NCBI Taxonomy" id="1566026"/>
    <lineage>
        <taxon>Bacteria</taxon>
        <taxon>Pseudomonadati</taxon>
        <taxon>Bacteroidota</taxon>
        <taxon>Cytophagia</taxon>
        <taxon>Cytophagales</taxon>
        <taxon>Roseivirgaceae</taxon>
        <taxon>Roseivirga</taxon>
    </lineage>
</organism>